<dbReference type="SMART" id="SM00382">
    <property type="entry name" value="AAA"/>
    <property type="match status" value="1"/>
</dbReference>
<evidence type="ECO:0000256" key="11">
    <source>
        <dbReference type="SAM" id="Phobius"/>
    </source>
</evidence>
<feature type="transmembrane region" description="Helical" evidence="11">
    <location>
        <begin position="212"/>
        <end position="234"/>
    </location>
</feature>
<dbReference type="Proteomes" id="UP000694568">
    <property type="component" value="Unplaced"/>
</dbReference>
<dbReference type="CDD" id="cd18592">
    <property type="entry name" value="ABC_6TM_MRP5_8_9_D1"/>
    <property type="match status" value="1"/>
</dbReference>
<evidence type="ECO:0000256" key="7">
    <source>
        <dbReference type="ARBA" id="ARBA00022840"/>
    </source>
</evidence>
<reference evidence="14" key="2">
    <citation type="submission" date="2025-09" db="UniProtKB">
        <authorList>
            <consortium name="Ensembl"/>
        </authorList>
    </citation>
    <scope>IDENTIFICATION</scope>
</reference>
<dbReference type="Gene3D" id="3.40.50.300">
    <property type="entry name" value="P-loop containing nucleotide triphosphate hydrolases"/>
    <property type="match status" value="2"/>
</dbReference>
<dbReference type="GeneTree" id="ENSGT00940000155470"/>
<comment type="subcellular location">
    <subcellularLocation>
        <location evidence="1">Endomembrane system</location>
        <topology evidence="1">Multi-pass membrane protein</topology>
    </subcellularLocation>
</comment>
<evidence type="ECO:0000256" key="10">
    <source>
        <dbReference type="ARBA" id="ARBA00023180"/>
    </source>
</evidence>
<dbReference type="GO" id="GO:0012505">
    <property type="term" value="C:endomembrane system"/>
    <property type="evidence" value="ECO:0007669"/>
    <property type="project" value="UniProtKB-SubCell"/>
</dbReference>
<dbReference type="PROSITE" id="PS00211">
    <property type="entry name" value="ABC_TRANSPORTER_1"/>
    <property type="match status" value="2"/>
</dbReference>
<dbReference type="PROSITE" id="PS50893">
    <property type="entry name" value="ABC_TRANSPORTER_2"/>
    <property type="match status" value="2"/>
</dbReference>
<keyword evidence="10" id="KW-0325">Glycoprotein</keyword>
<feature type="transmembrane region" description="Helical" evidence="11">
    <location>
        <begin position="77"/>
        <end position="103"/>
    </location>
</feature>
<feature type="domain" description="ABC transmembrane type-1" evidence="13">
    <location>
        <begin position="78"/>
        <end position="275"/>
    </location>
</feature>
<dbReference type="GO" id="GO:0005524">
    <property type="term" value="F:ATP binding"/>
    <property type="evidence" value="ECO:0007669"/>
    <property type="project" value="UniProtKB-KW"/>
</dbReference>
<keyword evidence="8 11" id="KW-1133">Transmembrane helix</keyword>
<dbReference type="PANTHER" id="PTHR24223:SF355">
    <property type="entry name" value="MULTIDRUG RESISTANCE-ASSOCIATED PROTEIN 5"/>
    <property type="match status" value="1"/>
</dbReference>
<dbReference type="SUPFAM" id="SSF90123">
    <property type="entry name" value="ABC transporter transmembrane region"/>
    <property type="match status" value="2"/>
</dbReference>
<gene>
    <name evidence="14" type="primary">wu:fb13g09</name>
</gene>
<comment type="similarity">
    <text evidence="2">Belongs to the ABC transporter superfamily. ABCC family. Conjugate transporter (TC 3.A.1.208) subfamily.</text>
</comment>
<protein>
    <submittedName>
        <fullName evidence="14">Si:ch211-221f10.2</fullName>
    </submittedName>
</protein>
<feature type="transmembrane region" description="Helical" evidence="11">
    <location>
        <begin position="580"/>
        <end position="603"/>
    </location>
</feature>
<proteinExistence type="inferred from homology"/>
<evidence type="ECO:0000256" key="4">
    <source>
        <dbReference type="ARBA" id="ARBA00022692"/>
    </source>
</evidence>
<evidence type="ECO:0000256" key="8">
    <source>
        <dbReference type="ARBA" id="ARBA00022989"/>
    </source>
</evidence>
<dbReference type="AlphaFoldDB" id="A0A8C9Z2N3"/>
<dbReference type="Pfam" id="PF00005">
    <property type="entry name" value="ABC_tran"/>
    <property type="match status" value="2"/>
</dbReference>
<dbReference type="InterPro" id="IPR050173">
    <property type="entry name" value="ABC_transporter_C-like"/>
</dbReference>
<dbReference type="InterPro" id="IPR017871">
    <property type="entry name" value="ABC_transporter-like_CS"/>
</dbReference>
<reference evidence="14" key="1">
    <citation type="submission" date="2025-08" db="UniProtKB">
        <authorList>
            <consortium name="Ensembl"/>
        </authorList>
    </citation>
    <scope>IDENTIFICATION</scope>
</reference>
<keyword evidence="9 11" id="KW-0472">Membrane</keyword>
<sequence>MIILPFKNANFYIQLIVTITALCIASVCESVHISCHHFVLLVSGSRLEALWHDELKRRGREGASLTRVFWRFCQTRMLVAIFSLLLTMVAGFLGPALLVRALLEYSQSPVSYVPYGLSLVAGIFLMELIRSWCMSLTWAVNYRTAARLRGAALTFAFNKILRLRSTKDISPGELVNICSSDGQRLYEAVSVGCLLAGGPLVGILGLSYTAYFLGPAALLGSAIFILFYPTMMLASRLTAYFRTKCVAVTDRRVRLMNEILGYIKFIKMYCWEEAFSLAIMIFNSMTFSLKVTPLAVRSLSEGAVAVKRFQVRNINCQSLSIISEFFKGFLYFQPSGFVLQMTLLEGNVAVSGGFAYVPQQAWILNESLKENILFGNEYDLEKYNAVLEACCLLPDLAELPYGDMTEIGERGANLSGGQRQRVSLARALYSERPILLLDDPLSAVDARVGNHVFHKAIRGVAKGKTVLFVTHQLQYLSECDNIILMKDGQIAEHGTHAQLMGKERDYASLFNSTLQEVRPGAHEAPSHGGQVQKRLTVLLMLPRSDQRWKARKEVRDPEKGSGAVAWSVYGAYIKAAGGPIIFIINIFLFLSTTGSIAFSNWWLSYWIKQGKGVSLETILLYYNRRLFLTIRGLVFVKCTIKAASVLHDKLFSRLLLSPMHFFDTTPLGRILTRFSRDMDEVDVRLTMQAEMLLQNMTLVLFCFGMMGLVFPWFLICILPLGAFLYIVNCICRVLIRELKHLENLSQSPLTSHITSSLQGLSTIHAYGRGYQELLDNSQASNYLFSCAMRWLAVRLDLVSIFLITGVALCIVFMHNQIPPAYAGLAISYAVQLTGLLQFTTRLLTETEARFTSVERINHYIKVRSEAPRQSPKADAPAPSWPQQGNITFQDVEMRYRDDLPLVLKNLSFTILPEESIGIVGRTGSGKSSLGVAMFRLVELTGGLIIIDGTNIAQIGLDDLRSKLAIIPQEPVLFIGTVRTNLDPWDQHSDSQIWEALEKTHIKEMISQLPHSLHSEVTENGENFSVGERQLLCVARALLRNSKILILDEATAAIDNETDCLIQKTIRSAFGSCTTLIIAHRLNTVMSCSRVMVLDNGQILEFDSPAALLADENSRFRALIEASENQSR</sequence>
<evidence type="ECO:0000256" key="5">
    <source>
        <dbReference type="ARBA" id="ARBA00022737"/>
    </source>
</evidence>
<evidence type="ECO:0000313" key="14">
    <source>
        <dbReference type="Ensembl" id="ENSSLUP00000034104.1"/>
    </source>
</evidence>
<evidence type="ECO:0000259" key="13">
    <source>
        <dbReference type="PROSITE" id="PS50929"/>
    </source>
</evidence>
<dbReference type="GO" id="GO:0016887">
    <property type="term" value="F:ATP hydrolysis activity"/>
    <property type="evidence" value="ECO:0007669"/>
    <property type="project" value="InterPro"/>
</dbReference>
<evidence type="ECO:0000256" key="6">
    <source>
        <dbReference type="ARBA" id="ARBA00022741"/>
    </source>
</evidence>
<dbReference type="InterPro" id="IPR027417">
    <property type="entry name" value="P-loop_NTPase"/>
</dbReference>
<dbReference type="InterPro" id="IPR011527">
    <property type="entry name" value="ABC1_TM_dom"/>
</dbReference>
<feature type="transmembrane region" description="Helical" evidence="11">
    <location>
        <begin position="115"/>
        <end position="140"/>
    </location>
</feature>
<dbReference type="SUPFAM" id="SSF52540">
    <property type="entry name" value="P-loop containing nucleoside triphosphate hydrolases"/>
    <property type="match status" value="2"/>
</dbReference>
<feature type="transmembrane region" description="Helical" evidence="11">
    <location>
        <begin position="698"/>
        <end position="727"/>
    </location>
</feature>
<keyword evidence="7" id="KW-0067">ATP-binding</keyword>
<feature type="domain" description="ABC transporter" evidence="12">
    <location>
        <begin position="886"/>
        <end position="1120"/>
    </location>
</feature>
<dbReference type="PROSITE" id="PS50929">
    <property type="entry name" value="ABC_TM1F"/>
    <property type="match status" value="2"/>
</dbReference>
<feature type="transmembrane region" description="Helical" evidence="11">
    <location>
        <begin position="791"/>
        <end position="814"/>
    </location>
</feature>
<dbReference type="GO" id="GO:0140359">
    <property type="term" value="F:ABC-type transporter activity"/>
    <property type="evidence" value="ECO:0007669"/>
    <property type="project" value="InterPro"/>
</dbReference>
<dbReference type="FunFam" id="1.20.1560.10:FF:000012">
    <property type="entry name" value="ATP binding cassette subfamily C member 5"/>
    <property type="match status" value="1"/>
</dbReference>
<evidence type="ECO:0000256" key="9">
    <source>
        <dbReference type="ARBA" id="ARBA00023136"/>
    </source>
</evidence>
<dbReference type="InterPro" id="IPR003593">
    <property type="entry name" value="AAA+_ATPase"/>
</dbReference>
<evidence type="ECO:0000313" key="15">
    <source>
        <dbReference type="Proteomes" id="UP000694568"/>
    </source>
</evidence>
<keyword evidence="5" id="KW-0677">Repeat</keyword>
<dbReference type="CDD" id="cd03244">
    <property type="entry name" value="ABCC_MRP_domain2"/>
    <property type="match status" value="1"/>
</dbReference>
<dbReference type="InterPro" id="IPR036640">
    <property type="entry name" value="ABC1_TM_sf"/>
</dbReference>
<dbReference type="Gene3D" id="1.20.1560.10">
    <property type="entry name" value="ABC transporter type 1, transmembrane domain"/>
    <property type="match status" value="2"/>
</dbReference>
<keyword evidence="4 11" id="KW-0812">Transmembrane</keyword>
<feature type="domain" description="ABC transmembrane type-1" evidence="13">
    <location>
        <begin position="626"/>
        <end position="848"/>
    </location>
</feature>
<dbReference type="GO" id="GO:0016020">
    <property type="term" value="C:membrane"/>
    <property type="evidence" value="ECO:0007669"/>
    <property type="project" value="InterPro"/>
</dbReference>
<dbReference type="FunFam" id="3.40.50.300:FF:000074">
    <property type="entry name" value="Multidrug resistance-associated protein 5 isoform 1"/>
    <property type="match status" value="1"/>
</dbReference>
<keyword evidence="6" id="KW-0547">Nucleotide-binding</keyword>
<dbReference type="Ensembl" id="ENSSLUT00000035163.1">
    <property type="protein sequence ID" value="ENSSLUP00000034104.1"/>
    <property type="gene ID" value="ENSSLUG00000012293.1"/>
</dbReference>
<evidence type="ECO:0000256" key="3">
    <source>
        <dbReference type="ARBA" id="ARBA00022448"/>
    </source>
</evidence>
<evidence type="ECO:0000256" key="2">
    <source>
        <dbReference type="ARBA" id="ARBA00009726"/>
    </source>
</evidence>
<organism evidence="14 15">
    <name type="scientific">Sander lucioperca</name>
    <name type="common">Pike-perch</name>
    <name type="synonym">Perca lucioperca</name>
    <dbReference type="NCBI Taxonomy" id="283035"/>
    <lineage>
        <taxon>Eukaryota</taxon>
        <taxon>Metazoa</taxon>
        <taxon>Chordata</taxon>
        <taxon>Craniata</taxon>
        <taxon>Vertebrata</taxon>
        <taxon>Euteleostomi</taxon>
        <taxon>Actinopterygii</taxon>
        <taxon>Neopterygii</taxon>
        <taxon>Teleostei</taxon>
        <taxon>Neoteleostei</taxon>
        <taxon>Acanthomorphata</taxon>
        <taxon>Eupercaria</taxon>
        <taxon>Perciformes</taxon>
        <taxon>Percoidei</taxon>
        <taxon>Percidae</taxon>
        <taxon>Luciopercinae</taxon>
        <taxon>Sander</taxon>
    </lineage>
</organism>
<evidence type="ECO:0000256" key="1">
    <source>
        <dbReference type="ARBA" id="ARBA00004127"/>
    </source>
</evidence>
<dbReference type="CDD" id="cd18599">
    <property type="entry name" value="ABC_6TM_MRP5_8_9_D2"/>
    <property type="match status" value="1"/>
</dbReference>
<dbReference type="CDD" id="cd03250">
    <property type="entry name" value="ABCC_MRP_domain1"/>
    <property type="match status" value="1"/>
</dbReference>
<evidence type="ECO:0000259" key="12">
    <source>
        <dbReference type="PROSITE" id="PS50893"/>
    </source>
</evidence>
<dbReference type="PANTHER" id="PTHR24223">
    <property type="entry name" value="ATP-BINDING CASSETTE SUB-FAMILY C"/>
    <property type="match status" value="1"/>
</dbReference>
<keyword evidence="15" id="KW-1185">Reference proteome</keyword>
<dbReference type="FunFam" id="1.20.1560.10:FF:000015">
    <property type="entry name" value="multidrug resistance-associated protein 5 isoform X1"/>
    <property type="match status" value="1"/>
</dbReference>
<dbReference type="InterPro" id="IPR003439">
    <property type="entry name" value="ABC_transporter-like_ATP-bd"/>
</dbReference>
<accession>A0A8C9Z2N3</accession>
<feature type="transmembrane region" description="Helical" evidence="11">
    <location>
        <begin position="185"/>
        <end position="206"/>
    </location>
</feature>
<dbReference type="Pfam" id="PF00664">
    <property type="entry name" value="ABC_membrane"/>
    <property type="match status" value="2"/>
</dbReference>
<feature type="domain" description="ABC transporter" evidence="12">
    <location>
        <begin position="263"/>
        <end position="512"/>
    </location>
</feature>
<dbReference type="FunFam" id="3.40.50.300:FF:000997">
    <property type="entry name" value="Multidrug resistance-associated protein 1"/>
    <property type="match status" value="1"/>
</dbReference>
<keyword evidence="3" id="KW-0813">Transport</keyword>
<name>A0A8C9Z2N3_SANLU</name>